<feature type="domain" description="RNA polymerase sigma-70 region 2" evidence="5">
    <location>
        <begin position="22"/>
        <end position="82"/>
    </location>
</feature>
<dbReference type="InterPro" id="IPR013249">
    <property type="entry name" value="RNA_pol_sigma70_r4_t2"/>
</dbReference>
<evidence type="ECO:0000256" key="2">
    <source>
        <dbReference type="ARBA" id="ARBA00023015"/>
    </source>
</evidence>
<dbReference type="PANTHER" id="PTHR43133">
    <property type="entry name" value="RNA POLYMERASE ECF-TYPE SIGMA FACTO"/>
    <property type="match status" value="1"/>
</dbReference>
<evidence type="ECO:0000259" key="5">
    <source>
        <dbReference type="Pfam" id="PF04542"/>
    </source>
</evidence>
<dbReference type="InterPro" id="IPR014284">
    <property type="entry name" value="RNA_pol_sigma-70_dom"/>
</dbReference>
<keyword evidence="8" id="KW-1185">Reference proteome</keyword>
<sequence>MSRDFAEKRLNEEQLKQVMNLYGEYLIRLAFLYVKDWAVAEDIVQEVFIAYYRKSNQFEERSSLKTYLSKIVINKCHDHLRSWKNKRSYLTEAMGQLVSRTQTPEEAFDQHSAQAVLMRNVLELPIKYREVVLLYYYQEFTTKEISRLLSCSENTVKTRLRRAKNLLKDKIDSQEWEGLLDEQI</sequence>
<evidence type="ECO:0000256" key="4">
    <source>
        <dbReference type="ARBA" id="ARBA00023163"/>
    </source>
</evidence>
<dbReference type="Pfam" id="PF08281">
    <property type="entry name" value="Sigma70_r4_2"/>
    <property type="match status" value="1"/>
</dbReference>
<comment type="caution">
    <text evidence="7">The sequence shown here is derived from an EMBL/GenBank/DDBJ whole genome shotgun (WGS) entry which is preliminary data.</text>
</comment>
<accession>A0ABT8MWT1</accession>
<evidence type="ECO:0000313" key="7">
    <source>
        <dbReference type="EMBL" id="MDN7229371.1"/>
    </source>
</evidence>
<keyword evidence="3" id="KW-0731">Sigma factor</keyword>
<organism evidence="7 8">
    <name type="scientific">Planococcus liqunii</name>
    <dbReference type="NCBI Taxonomy" id="3058394"/>
    <lineage>
        <taxon>Bacteria</taxon>
        <taxon>Bacillati</taxon>
        <taxon>Bacillota</taxon>
        <taxon>Bacilli</taxon>
        <taxon>Bacillales</taxon>
        <taxon>Caryophanaceae</taxon>
        <taxon>Planococcus</taxon>
    </lineage>
</organism>
<evidence type="ECO:0000313" key="8">
    <source>
        <dbReference type="Proteomes" id="UP001172054"/>
    </source>
</evidence>
<keyword evidence="2" id="KW-0805">Transcription regulation</keyword>
<evidence type="ECO:0000256" key="1">
    <source>
        <dbReference type="ARBA" id="ARBA00010641"/>
    </source>
</evidence>
<dbReference type="NCBIfam" id="TIGR02937">
    <property type="entry name" value="sigma70-ECF"/>
    <property type="match status" value="1"/>
</dbReference>
<dbReference type="SUPFAM" id="SSF88946">
    <property type="entry name" value="Sigma2 domain of RNA polymerase sigma factors"/>
    <property type="match status" value="1"/>
</dbReference>
<dbReference type="InterPro" id="IPR036388">
    <property type="entry name" value="WH-like_DNA-bd_sf"/>
</dbReference>
<dbReference type="Proteomes" id="UP001172054">
    <property type="component" value="Unassembled WGS sequence"/>
</dbReference>
<dbReference type="RefSeq" id="WP_301727339.1">
    <property type="nucleotide sequence ID" value="NZ_JAUJWW010000013.1"/>
</dbReference>
<dbReference type="EMBL" id="JAUJWW010000013">
    <property type="protein sequence ID" value="MDN7229371.1"/>
    <property type="molecule type" value="Genomic_DNA"/>
</dbReference>
<protein>
    <submittedName>
        <fullName evidence="7">Sigma-70 family RNA polymerase sigma factor</fullName>
    </submittedName>
</protein>
<gene>
    <name evidence="7" type="ORF">QWY15_19090</name>
</gene>
<reference evidence="7 8" key="1">
    <citation type="submission" date="2023-06" db="EMBL/GenBank/DDBJ databases">
        <title>Novel species in genus Planococcus.</title>
        <authorList>
            <person name="Ning S."/>
        </authorList>
    </citation>
    <scope>NUCLEOTIDE SEQUENCE [LARGE SCALE GENOMIC DNA]</scope>
    <source>
        <strain evidence="7 8">N064</strain>
    </source>
</reference>
<dbReference type="PANTHER" id="PTHR43133:SF60">
    <property type="entry name" value="RNA POLYMERASE SIGMA FACTOR SIGV"/>
    <property type="match status" value="1"/>
</dbReference>
<proteinExistence type="inferred from homology"/>
<keyword evidence="4" id="KW-0804">Transcription</keyword>
<evidence type="ECO:0000259" key="6">
    <source>
        <dbReference type="Pfam" id="PF08281"/>
    </source>
</evidence>
<dbReference type="SUPFAM" id="SSF88659">
    <property type="entry name" value="Sigma3 and sigma4 domains of RNA polymerase sigma factors"/>
    <property type="match status" value="1"/>
</dbReference>
<comment type="similarity">
    <text evidence="1">Belongs to the sigma-70 factor family. ECF subfamily.</text>
</comment>
<dbReference type="InterPro" id="IPR039425">
    <property type="entry name" value="RNA_pol_sigma-70-like"/>
</dbReference>
<dbReference type="InterPro" id="IPR013324">
    <property type="entry name" value="RNA_pol_sigma_r3/r4-like"/>
</dbReference>
<name>A0ABT8MWT1_9BACL</name>
<dbReference type="Pfam" id="PF04542">
    <property type="entry name" value="Sigma70_r2"/>
    <property type="match status" value="1"/>
</dbReference>
<evidence type="ECO:0000256" key="3">
    <source>
        <dbReference type="ARBA" id="ARBA00023082"/>
    </source>
</evidence>
<dbReference type="InterPro" id="IPR013325">
    <property type="entry name" value="RNA_pol_sigma_r2"/>
</dbReference>
<dbReference type="Gene3D" id="1.10.10.10">
    <property type="entry name" value="Winged helix-like DNA-binding domain superfamily/Winged helix DNA-binding domain"/>
    <property type="match status" value="1"/>
</dbReference>
<dbReference type="InterPro" id="IPR007627">
    <property type="entry name" value="RNA_pol_sigma70_r2"/>
</dbReference>
<dbReference type="Gene3D" id="1.10.1740.10">
    <property type="match status" value="1"/>
</dbReference>
<feature type="domain" description="RNA polymerase sigma factor 70 region 4 type 2" evidence="6">
    <location>
        <begin position="121"/>
        <end position="165"/>
    </location>
</feature>
<dbReference type="CDD" id="cd06171">
    <property type="entry name" value="Sigma70_r4"/>
    <property type="match status" value="1"/>
</dbReference>